<proteinExistence type="predicted"/>
<gene>
    <name evidence="1" type="ORF">ORJ04_03560</name>
</gene>
<protein>
    <recommendedName>
        <fullName evidence="3">Phasin domain-containing protein</fullName>
    </recommendedName>
</protein>
<reference evidence="1 2" key="1">
    <citation type="submission" date="2022-11" db="EMBL/GenBank/DDBJ databases">
        <title>Viruses from the air-sea interface of a natural surface slick.</title>
        <authorList>
            <person name="Rahlff J."/>
            <person name="Holmfeldt K."/>
        </authorList>
    </citation>
    <scope>NUCLEOTIDE SEQUENCE [LARGE SCALE GENOMIC DNA]</scope>
    <source>
        <strain evidence="1 2">SMS4</strain>
    </source>
</reference>
<organism evidence="1 2">
    <name type="scientific">Rheinheimera baltica</name>
    <dbReference type="NCBI Taxonomy" id="67576"/>
    <lineage>
        <taxon>Bacteria</taxon>
        <taxon>Pseudomonadati</taxon>
        <taxon>Pseudomonadota</taxon>
        <taxon>Gammaproteobacteria</taxon>
        <taxon>Chromatiales</taxon>
        <taxon>Chromatiaceae</taxon>
        <taxon>Rheinheimera</taxon>
    </lineage>
</organism>
<evidence type="ECO:0000313" key="2">
    <source>
        <dbReference type="Proteomes" id="UP001231109"/>
    </source>
</evidence>
<name>A0ABT9HV68_9GAMM</name>
<evidence type="ECO:0008006" key="3">
    <source>
        <dbReference type="Google" id="ProtNLM"/>
    </source>
</evidence>
<dbReference type="RefSeq" id="WP_305973872.1">
    <property type="nucleotide sequence ID" value="NZ_JAPJDZ010000005.1"/>
</dbReference>
<evidence type="ECO:0000313" key="1">
    <source>
        <dbReference type="EMBL" id="MDP5135024.1"/>
    </source>
</evidence>
<keyword evidence="2" id="KW-1185">Reference proteome</keyword>
<dbReference type="Proteomes" id="UP001231109">
    <property type="component" value="Unassembled WGS sequence"/>
</dbReference>
<accession>A0ABT9HV68</accession>
<sequence length="122" mass="13423">MSVSIANMVETSRAFENTQLQTFQSFIDVSKALKGAIKTEQQHAEKTFGDMQLALDSLQQPAAANGLSPIEVLETDARYMKALTAVTLLPPDVNQPKVAIGYMNTFMQQVAADMAQREQNDE</sequence>
<dbReference type="EMBL" id="JAPJDZ010000005">
    <property type="protein sequence ID" value="MDP5135024.1"/>
    <property type="molecule type" value="Genomic_DNA"/>
</dbReference>
<comment type="caution">
    <text evidence="1">The sequence shown here is derived from an EMBL/GenBank/DDBJ whole genome shotgun (WGS) entry which is preliminary data.</text>
</comment>